<evidence type="ECO:0000313" key="1">
    <source>
        <dbReference type="EMBL" id="WNF24929.1"/>
    </source>
</evidence>
<sequence length="49" mass="5516">MGREIHFGENELILKLTGLTGYFAVFDAINYPKVDGIACPELVDYNVRI</sequence>
<protein>
    <submittedName>
        <fullName evidence="1">Uncharacterized protein</fullName>
    </submittedName>
</protein>
<proteinExistence type="predicted"/>
<keyword evidence="2" id="KW-1185">Reference proteome</keyword>
<evidence type="ECO:0000313" key="2">
    <source>
        <dbReference type="Proteomes" id="UP001303324"/>
    </source>
</evidence>
<accession>A0ABY9VP62</accession>
<dbReference type="EMBL" id="CP134494">
    <property type="protein sequence ID" value="WNF24929.1"/>
    <property type="molecule type" value="Genomic_DNA"/>
</dbReference>
<dbReference type="RefSeq" id="WP_311075988.1">
    <property type="nucleotide sequence ID" value="NZ_CP134494.1"/>
</dbReference>
<gene>
    <name evidence="1" type="ORF">RH061_10770</name>
</gene>
<dbReference type="Proteomes" id="UP001303324">
    <property type="component" value="Chromosome"/>
</dbReference>
<name>A0ABY9VP62_9BACI</name>
<organism evidence="1 2">
    <name type="scientific">Mesobacillus jeotgali</name>
    <dbReference type="NCBI Taxonomy" id="129985"/>
    <lineage>
        <taxon>Bacteria</taxon>
        <taxon>Bacillati</taxon>
        <taxon>Bacillota</taxon>
        <taxon>Bacilli</taxon>
        <taxon>Bacillales</taxon>
        <taxon>Bacillaceae</taxon>
        <taxon>Mesobacillus</taxon>
    </lineage>
</organism>
<reference evidence="1 2" key="1">
    <citation type="submission" date="2023-09" db="EMBL/GenBank/DDBJ databases">
        <title>Microbial mechanism of fulvic acid promoting antimony reduction mineralization in rice fields.</title>
        <authorList>
            <person name="Chen G."/>
            <person name="Lan J."/>
        </authorList>
    </citation>
    <scope>NUCLEOTIDE SEQUENCE [LARGE SCALE GENOMIC DNA]</scope>
    <source>
        <strain evidence="1 2">PS1</strain>
    </source>
</reference>